<keyword evidence="2" id="KW-0285">Flavoprotein</keyword>
<dbReference type="InterPro" id="IPR055275">
    <property type="entry name" value="Ferredox_Rdtase"/>
</dbReference>
<dbReference type="Pfam" id="PF00160">
    <property type="entry name" value="Pro_isomerase"/>
    <property type="match status" value="1"/>
</dbReference>
<dbReference type="Proteomes" id="UP000554482">
    <property type="component" value="Unassembled WGS sequence"/>
</dbReference>
<comment type="caution">
    <text evidence="8">The sequence shown here is derived from an EMBL/GenBank/DDBJ whole genome shotgun (WGS) entry which is preliminary data.</text>
</comment>
<dbReference type="SUPFAM" id="SSF50891">
    <property type="entry name" value="Cyclophilin-like"/>
    <property type="match status" value="1"/>
</dbReference>
<keyword evidence="3" id="KW-0274">FAD</keyword>
<comment type="cofactor">
    <cofactor evidence="1">
        <name>FAD</name>
        <dbReference type="ChEBI" id="CHEBI:57692"/>
    </cofactor>
</comment>
<dbReference type="Gene3D" id="2.40.100.10">
    <property type="entry name" value="Cyclophilin-like"/>
    <property type="match status" value="1"/>
</dbReference>
<protein>
    <submittedName>
        <fullName evidence="8">Peptidyl-prolyl cis-trans isomerase cyp40</fullName>
    </submittedName>
</protein>
<feature type="region of interest" description="Disordered" evidence="6">
    <location>
        <begin position="1"/>
        <end position="24"/>
    </location>
</feature>
<proteinExistence type="predicted"/>
<dbReference type="PANTHER" id="PTHR48467">
    <property type="entry name" value="GLUTAMATE SYNTHASE 1 [NADH], CHLOROPLASTIC-LIKE"/>
    <property type="match status" value="1"/>
</dbReference>
<dbReference type="Gene3D" id="3.40.50.720">
    <property type="entry name" value="NAD(P)-binding Rossmann-like Domain"/>
    <property type="match status" value="1"/>
</dbReference>
<evidence type="ECO:0000313" key="8">
    <source>
        <dbReference type="EMBL" id="KAF5196331.1"/>
    </source>
</evidence>
<keyword evidence="5" id="KW-0560">Oxidoreductase</keyword>
<feature type="domain" description="PPIase cyclophilin-type" evidence="7">
    <location>
        <begin position="69"/>
        <end position="117"/>
    </location>
</feature>
<accession>A0A7J6WG27</accession>
<dbReference type="EMBL" id="JABWDY010016131">
    <property type="protein sequence ID" value="KAF5196331.1"/>
    <property type="molecule type" value="Genomic_DNA"/>
</dbReference>
<keyword evidence="9" id="KW-1185">Reference proteome</keyword>
<sequence length="130" mass="14174">AASISEDLDQGVLTPTLPRPGREGLQQLLDSKGVRFVPFSGWEQIDLKEKSLGSLKCKPREKITRWGELLKAANGGELEGRIVVELYSDVAPKTAENFRALCTGEKGIGPNTGVLLHYKVLDMKPTSPKS</sequence>
<evidence type="ECO:0000259" key="7">
    <source>
        <dbReference type="PROSITE" id="PS50072"/>
    </source>
</evidence>
<evidence type="ECO:0000256" key="2">
    <source>
        <dbReference type="ARBA" id="ARBA00022630"/>
    </source>
</evidence>
<evidence type="ECO:0000256" key="6">
    <source>
        <dbReference type="SAM" id="MobiDB-lite"/>
    </source>
</evidence>
<keyword evidence="4" id="KW-0521">NADP</keyword>
<dbReference type="OrthoDB" id="333024at2759"/>
<evidence type="ECO:0000313" key="9">
    <source>
        <dbReference type="Proteomes" id="UP000554482"/>
    </source>
</evidence>
<dbReference type="GO" id="GO:0016491">
    <property type="term" value="F:oxidoreductase activity"/>
    <property type="evidence" value="ECO:0007669"/>
    <property type="project" value="UniProtKB-KW"/>
</dbReference>
<dbReference type="InterPro" id="IPR029000">
    <property type="entry name" value="Cyclophilin-like_dom_sf"/>
</dbReference>
<evidence type="ECO:0000256" key="4">
    <source>
        <dbReference type="ARBA" id="ARBA00022857"/>
    </source>
</evidence>
<name>A0A7J6WG27_THATH</name>
<gene>
    <name evidence="8" type="ORF">FRX31_014081</name>
</gene>
<evidence type="ECO:0000256" key="3">
    <source>
        <dbReference type="ARBA" id="ARBA00022827"/>
    </source>
</evidence>
<dbReference type="InterPro" id="IPR002130">
    <property type="entry name" value="Cyclophilin-type_PPIase_dom"/>
</dbReference>
<dbReference type="GO" id="GO:0003755">
    <property type="term" value="F:peptidyl-prolyl cis-trans isomerase activity"/>
    <property type="evidence" value="ECO:0007669"/>
    <property type="project" value="InterPro"/>
</dbReference>
<feature type="non-terminal residue" evidence="8">
    <location>
        <position position="1"/>
    </location>
</feature>
<organism evidence="8 9">
    <name type="scientific">Thalictrum thalictroides</name>
    <name type="common">Rue-anemone</name>
    <name type="synonym">Anemone thalictroides</name>
    <dbReference type="NCBI Taxonomy" id="46969"/>
    <lineage>
        <taxon>Eukaryota</taxon>
        <taxon>Viridiplantae</taxon>
        <taxon>Streptophyta</taxon>
        <taxon>Embryophyta</taxon>
        <taxon>Tracheophyta</taxon>
        <taxon>Spermatophyta</taxon>
        <taxon>Magnoliopsida</taxon>
        <taxon>Ranunculales</taxon>
        <taxon>Ranunculaceae</taxon>
        <taxon>Thalictroideae</taxon>
        <taxon>Thalictrum</taxon>
    </lineage>
</organism>
<evidence type="ECO:0000256" key="1">
    <source>
        <dbReference type="ARBA" id="ARBA00001974"/>
    </source>
</evidence>
<dbReference type="PROSITE" id="PS50072">
    <property type="entry name" value="CSA_PPIASE_2"/>
    <property type="match status" value="1"/>
</dbReference>
<reference evidence="8 9" key="1">
    <citation type="submission" date="2020-06" db="EMBL/GenBank/DDBJ databases">
        <title>Transcriptomic and genomic resources for Thalictrum thalictroides and T. hernandezii: Facilitating candidate gene discovery in an emerging model plant lineage.</title>
        <authorList>
            <person name="Arias T."/>
            <person name="Riano-Pachon D.M."/>
            <person name="Di Stilio V.S."/>
        </authorList>
    </citation>
    <scope>NUCLEOTIDE SEQUENCE [LARGE SCALE GENOMIC DNA]</scope>
    <source>
        <strain evidence="9">cv. WT478/WT964</strain>
        <tissue evidence="8">Leaves</tissue>
    </source>
</reference>
<dbReference type="PANTHER" id="PTHR48467:SF1">
    <property type="entry name" value="GLUTAMATE SYNTHASE 1 [NADH], CHLOROPLASTIC-LIKE"/>
    <property type="match status" value="1"/>
</dbReference>
<evidence type="ECO:0000256" key="5">
    <source>
        <dbReference type="ARBA" id="ARBA00023002"/>
    </source>
</evidence>
<keyword evidence="8" id="KW-0413">Isomerase</keyword>
<dbReference type="AlphaFoldDB" id="A0A7J6WG27"/>